<proteinExistence type="predicted"/>
<sequence>MWLSDGVFKEREDPAGAWCFEAQHAPSGTTNNGSFPPLHQRPASPTIAEQGPLEVWCTAEKGGGAHGVPDKRITTPTVSGEILWVYLTSCRPLRRRNPWVLSRNHGHSLDNPDQPLEIPVVIDSHRIPSGYPMEFRPSEQGYRGLP</sequence>
<reference evidence="1" key="1">
    <citation type="journal article" date="2020" name="BMC Genomics">
        <title>Correction to: Identification and distribution of gene clusters required for synthesis of sphingolipid metabolism inhibitors in diverse species of the filamentous fungus Fusarium.</title>
        <authorList>
            <person name="Kim H.S."/>
            <person name="Lohmar J.M."/>
            <person name="Busman M."/>
            <person name="Brown D.W."/>
            <person name="Naumann T.A."/>
            <person name="Divon H.H."/>
            <person name="Lysoe E."/>
            <person name="Uhlig S."/>
            <person name="Proctor R.H."/>
        </authorList>
    </citation>
    <scope>NUCLEOTIDE SEQUENCE</scope>
    <source>
        <strain evidence="1">NRRL 22465</strain>
    </source>
</reference>
<evidence type="ECO:0000313" key="2">
    <source>
        <dbReference type="Proteomes" id="UP000635477"/>
    </source>
</evidence>
<organism evidence="1 2">
    <name type="scientific">Fusarium zealandicum</name>
    <dbReference type="NCBI Taxonomy" id="1053134"/>
    <lineage>
        <taxon>Eukaryota</taxon>
        <taxon>Fungi</taxon>
        <taxon>Dikarya</taxon>
        <taxon>Ascomycota</taxon>
        <taxon>Pezizomycotina</taxon>
        <taxon>Sordariomycetes</taxon>
        <taxon>Hypocreomycetidae</taxon>
        <taxon>Hypocreales</taxon>
        <taxon>Nectriaceae</taxon>
        <taxon>Fusarium</taxon>
        <taxon>Fusarium staphyleae species complex</taxon>
    </lineage>
</organism>
<dbReference type="AlphaFoldDB" id="A0A8H4XJN5"/>
<protein>
    <submittedName>
        <fullName evidence="1">Uncharacterized protein</fullName>
    </submittedName>
</protein>
<gene>
    <name evidence="1" type="ORF">FZEAL_6260</name>
</gene>
<reference evidence="1" key="2">
    <citation type="submission" date="2020-05" db="EMBL/GenBank/DDBJ databases">
        <authorList>
            <person name="Kim H.-S."/>
            <person name="Proctor R.H."/>
            <person name="Brown D.W."/>
        </authorList>
    </citation>
    <scope>NUCLEOTIDE SEQUENCE</scope>
    <source>
        <strain evidence="1">NRRL 22465</strain>
    </source>
</reference>
<dbReference type="EMBL" id="JABEYC010000455">
    <property type="protein sequence ID" value="KAF4977183.1"/>
    <property type="molecule type" value="Genomic_DNA"/>
</dbReference>
<keyword evidence="2" id="KW-1185">Reference proteome</keyword>
<name>A0A8H4XJN5_9HYPO</name>
<accession>A0A8H4XJN5</accession>
<evidence type="ECO:0000313" key="1">
    <source>
        <dbReference type="EMBL" id="KAF4977183.1"/>
    </source>
</evidence>
<comment type="caution">
    <text evidence="1">The sequence shown here is derived from an EMBL/GenBank/DDBJ whole genome shotgun (WGS) entry which is preliminary data.</text>
</comment>
<dbReference type="Proteomes" id="UP000635477">
    <property type="component" value="Unassembled WGS sequence"/>
</dbReference>